<dbReference type="GO" id="GO:0043683">
    <property type="term" value="P:type IV pilus assembly"/>
    <property type="evidence" value="ECO:0007669"/>
    <property type="project" value="InterPro"/>
</dbReference>
<accession>A0A3A3FXN5</accession>
<keyword evidence="1" id="KW-1133">Transmembrane helix</keyword>
<dbReference type="Pfam" id="PF07963">
    <property type="entry name" value="N_methyl"/>
    <property type="match status" value="1"/>
</dbReference>
<dbReference type="EMBL" id="QYUO01000001">
    <property type="protein sequence ID" value="RJF98971.1"/>
    <property type="molecule type" value="Genomic_DNA"/>
</dbReference>
<keyword evidence="3" id="KW-1185">Reference proteome</keyword>
<comment type="caution">
    <text evidence="2">The sequence shown here is derived from an EMBL/GenBank/DDBJ whole genome shotgun (WGS) entry which is preliminary data.</text>
</comment>
<sequence>MKLLPVSIFSTHRHRGFGLVEIMVGLVIGMLAAVVMLQVFALSEERKRTTTGGGDALTNGAITFHQLQRDISQAGYGFVALGLLNCNIRWPVASGANIATAVRLAPVTINPPNAVIPAGDPNTDTLLLMYGNADGQPQGNIIMGQTGSFYRVQMASAFSVNDRVIASPAACAGDLLIDQVTGLGNAVVPGVSVATGAAGSTALYNLGNGPTISAYAIRNGNLTVCNYLVNDCGLAASVNDASIWMPVANNIVSMRALYAHDIDVPMDGYAEDAAGFDQTTPTTNCGWMRTPAVHLAITARNSQFNKEVVTKTGEGGNAPSWQWEAAASLVGANGALGPDAAADEPWKHYRYKVFQSLIPIRNVALVAPSSTC</sequence>
<reference evidence="3" key="1">
    <citation type="submission" date="2018-09" db="EMBL/GenBank/DDBJ databases">
        <authorList>
            <person name="Zhu H."/>
        </authorList>
    </citation>
    <scope>NUCLEOTIDE SEQUENCE [LARGE SCALE GENOMIC DNA]</scope>
    <source>
        <strain evidence="3">K1R23-30</strain>
    </source>
</reference>
<evidence type="ECO:0000313" key="2">
    <source>
        <dbReference type="EMBL" id="RJF98971.1"/>
    </source>
</evidence>
<name>A0A3A3FXN5_9BURK</name>
<dbReference type="Pfam" id="PF16074">
    <property type="entry name" value="PilW"/>
    <property type="match status" value="1"/>
</dbReference>
<organism evidence="2 3">
    <name type="scientific">Noviherbaspirillum saxi</name>
    <dbReference type="NCBI Taxonomy" id="2320863"/>
    <lineage>
        <taxon>Bacteria</taxon>
        <taxon>Pseudomonadati</taxon>
        <taxon>Pseudomonadota</taxon>
        <taxon>Betaproteobacteria</taxon>
        <taxon>Burkholderiales</taxon>
        <taxon>Oxalobacteraceae</taxon>
        <taxon>Noviherbaspirillum</taxon>
    </lineage>
</organism>
<dbReference type="InterPro" id="IPR012902">
    <property type="entry name" value="N_methyl_site"/>
</dbReference>
<evidence type="ECO:0000256" key="1">
    <source>
        <dbReference type="SAM" id="Phobius"/>
    </source>
</evidence>
<dbReference type="Proteomes" id="UP000265955">
    <property type="component" value="Unassembled WGS sequence"/>
</dbReference>
<evidence type="ECO:0008006" key="4">
    <source>
        <dbReference type="Google" id="ProtNLM"/>
    </source>
</evidence>
<keyword evidence="1" id="KW-0472">Membrane</keyword>
<proteinExistence type="predicted"/>
<protein>
    <recommendedName>
        <fullName evidence="4">Type IV pilus assembly protein PilW</fullName>
    </recommendedName>
</protein>
<dbReference type="AlphaFoldDB" id="A0A3A3FXN5"/>
<keyword evidence="1" id="KW-0812">Transmembrane</keyword>
<gene>
    <name evidence="2" type="ORF">D3871_10955</name>
</gene>
<dbReference type="RefSeq" id="WP_119768917.1">
    <property type="nucleotide sequence ID" value="NZ_QYUO01000001.1"/>
</dbReference>
<dbReference type="OrthoDB" id="8780389at2"/>
<feature type="transmembrane region" description="Helical" evidence="1">
    <location>
        <begin position="20"/>
        <end position="42"/>
    </location>
</feature>
<evidence type="ECO:0000313" key="3">
    <source>
        <dbReference type="Proteomes" id="UP000265955"/>
    </source>
</evidence>
<dbReference type="InterPro" id="IPR032092">
    <property type="entry name" value="PilW"/>
</dbReference>